<dbReference type="AlphaFoldDB" id="A0A9X2XYJ3"/>
<protein>
    <submittedName>
        <fullName evidence="2">Glycosyltransferase family 2 protein</fullName>
    </submittedName>
</protein>
<dbReference type="SUPFAM" id="SSF53448">
    <property type="entry name" value="Nucleotide-diphospho-sugar transferases"/>
    <property type="match status" value="1"/>
</dbReference>
<dbReference type="Proteomes" id="UP001155483">
    <property type="component" value="Unassembled WGS sequence"/>
</dbReference>
<dbReference type="PANTHER" id="PTHR22916:SF3">
    <property type="entry name" value="UDP-GLCNAC:BETAGAL BETA-1,3-N-ACETYLGLUCOSAMINYLTRANSFERASE-LIKE PROTEIN 1"/>
    <property type="match status" value="1"/>
</dbReference>
<keyword evidence="3" id="KW-1185">Reference proteome</keyword>
<evidence type="ECO:0000259" key="1">
    <source>
        <dbReference type="Pfam" id="PF00535"/>
    </source>
</evidence>
<comment type="caution">
    <text evidence="2">The sequence shown here is derived from an EMBL/GenBank/DDBJ whole genome shotgun (WGS) entry which is preliminary data.</text>
</comment>
<dbReference type="InterPro" id="IPR001173">
    <property type="entry name" value="Glyco_trans_2-like"/>
</dbReference>
<gene>
    <name evidence="2" type="ORF">OCK74_17975</name>
</gene>
<accession>A0A9X2XYJ3</accession>
<dbReference type="GO" id="GO:0016758">
    <property type="term" value="F:hexosyltransferase activity"/>
    <property type="evidence" value="ECO:0007669"/>
    <property type="project" value="UniProtKB-ARBA"/>
</dbReference>
<organism evidence="2 3">
    <name type="scientific">Paraflavisolibacter caeni</name>
    <dbReference type="NCBI Taxonomy" id="2982496"/>
    <lineage>
        <taxon>Bacteria</taxon>
        <taxon>Pseudomonadati</taxon>
        <taxon>Bacteroidota</taxon>
        <taxon>Chitinophagia</taxon>
        <taxon>Chitinophagales</taxon>
        <taxon>Chitinophagaceae</taxon>
        <taxon>Paraflavisolibacter</taxon>
    </lineage>
</organism>
<dbReference type="Gene3D" id="3.90.550.10">
    <property type="entry name" value="Spore Coat Polysaccharide Biosynthesis Protein SpsA, Chain A"/>
    <property type="match status" value="1"/>
</dbReference>
<proteinExistence type="predicted"/>
<sequence length="313" mass="36897">MRESKSDLPLISVVLCTYNGERFLLEQLRSIEEQTYPILEIIISDDASTDGTKEILSKYEKCAGFKVFYQAENLGYIKNFEFALNKANGAFIALCDQDDVWLPHKIETLFKCFENEWLVYSDSLLVNEYGESLGKKLSSIRNMYSGRETKSFFLFNVVWGHALMIRREILSTALPIPEGIPHDIWLAYKAATITGIKYCDQVLTHYRQHQNTYTQTLLPKNLQTRTLSKRFQYYLKQLYWIEVLKKNAQSAEQQFYDSLHRLFLQKEKGSFSYPLFFFLLKYQLSLFRFSKKNFISRLIYIRKLARGERQQIS</sequence>
<evidence type="ECO:0000313" key="2">
    <source>
        <dbReference type="EMBL" id="MCU7551012.1"/>
    </source>
</evidence>
<feature type="domain" description="Glycosyltransferase 2-like" evidence="1">
    <location>
        <begin position="12"/>
        <end position="171"/>
    </location>
</feature>
<evidence type="ECO:0000313" key="3">
    <source>
        <dbReference type="Proteomes" id="UP001155483"/>
    </source>
</evidence>
<dbReference type="RefSeq" id="WP_279298451.1">
    <property type="nucleotide sequence ID" value="NZ_JAOTIF010000017.1"/>
</dbReference>
<dbReference type="Pfam" id="PF00535">
    <property type="entry name" value="Glycos_transf_2"/>
    <property type="match status" value="1"/>
</dbReference>
<name>A0A9X2XYJ3_9BACT</name>
<reference evidence="2" key="2">
    <citation type="submission" date="2023-04" db="EMBL/GenBank/DDBJ databases">
        <title>Paracnuella aquatica gen. nov., sp. nov., a member of the family Chitinophagaceae isolated from a hot spring.</title>
        <authorList>
            <person name="Wang C."/>
        </authorList>
    </citation>
    <scope>NUCLEOTIDE SEQUENCE</scope>
    <source>
        <strain evidence="2">LB-8</strain>
    </source>
</reference>
<dbReference type="EMBL" id="JAOTIF010000017">
    <property type="protein sequence ID" value="MCU7551012.1"/>
    <property type="molecule type" value="Genomic_DNA"/>
</dbReference>
<reference evidence="2" key="1">
    <citation type="submission" date="2022-09" db="EMBL/GenBank/DDBJ databases">
        <authorList>
            <person name="Yuan C."/>
            <person name="Ke Z."/>
        </authorList>
    </citation>
    <scope>NUCLEOTIDE SEQUENCE</scope>
    <source>
        <strain evidence="2">LB-8</strain>
    </source>
</reference>
<dbReference type="CDD" id="cd04196">
    <property type="entry name" value="GT_2_like_d"/>
    <property type="match status" value="1"/>
</dbReference>
<dbReference type="PANTHER" id="PTHR22916">
    <property type="entry name" value="GLYCOSYLTRANSFERASE"/>
    <property type="match status" value="1"/>
</dbReference>
<dbReference type="InterPro" id="IPR029044">
    <property type="entry name" value="Nucleotide-diphossugar_trans"/>
</dbReference>